<comment type="similarity">
    <text evidence="12">Belongs to the Dus family. DusB subfamily.</text>
</comment>
<dbReference type="PANTHER" id="PTHR45846:SF1">
    <property type="entry name" value="TRNA-DIHYDROURIDINE(47) SYNTHASE [NAD(P)(+)]-LIKE"/>
    <property type="match status" value="1"/>
</dbReference>
<evidence type="ECO:0000313" key="17">
    <source>
        <dbReference type="EMBL" id="SFN18781.1"/>
    </source>
</evidence>
<dbReference type="GO" id="GO:0010181">
    <property type="term" value="F:FMN binding"/>
    <property type="evidence" value="ECO:0007669"/>
    <property type="project" value="UniProtKB-UniRule"/>
</dbReference>
<keyword evidence="7 12" id="KW-0521">NADP</keyword>
<proteinExistence type="inferred from homology"/>
<organism evidence="17 18">
    <name type="scientific">Marinobacter pelagius</name>
    <dbReference type="NCBI Taxonomy" id="379482"/>
    <lineage>
        <taxon>Bacteria</taxon>
        <taxon>Pseudomonadati</taxon>
        <taxon>Pseudomonadota</taxon>
        <taxon>Gammaproteobacteria</taxon>
        <taxon>Pseudomonadales</taxon>
        <taxon>Marinobacteraceae</taxon>
        <taxon>Marinobacter</taxon>
    </lineage>
</organism>
<evidence type="ECO:0000256" key="5">
    <source>
        <dbReference type="ARBA" id="ARBA00022643"/>
    </source>
</evidence>
<keyword evidence="8 12" id="KW-0694">RNA-binding</keyword>
<evidence type="ECO:0000256" key="11">
    <source>
        <dbReference type="ARBA" id="ARBA00048802"/>
    </source>
</evidence>
<evidence type="ECO:0000256" key="9">
    <source>
        <dbReference type="ARBA" id="ARBA00023002"/>
    </source>
</evidence>
<feature type="binding site" evidence="15">
    <location>
        <position position="173"/>
    </location>
    <ligand>
        <name>FMN</name>
        <dbReference type="ChEBI" id="CHEBI:58210"/>
    </ligand>
</feature>
<gene>
    <name evidence="12" type="primary">dusB</name>
    <name evidence="17" type="ORF">SAMN04487961_2392</name>
</gene>
<dbReference type="Proteomes" id="UP000199339">
    <property type="component" value="Unassembled WGS sequence"/>
</dbReference>
<dbReference type="CDD" id="cd02801">
    <property type="entry name" value="DUS_like_FMN"/>
    <property type="match status" value="1"/>
</dbReference>
<dbReference type="Gene3D" id="1.10.1200.80">
    <property type="entry name" value="Putative flavin oxidoreducatase, domain 2"/>
    <property type="match status" value="1"/>
</dbReference>
<dbReference type="InterPro" id="IPR004652">
    <property type="entry name" value="DusB-like"/>
</dbReference>
<keyword evidence="15" id="KW-0547">Nucleotide-binding</keyword>
<reference evidence="18" key="1">
    <citation type="submission" date="2016-10" db="EMBL/GenBank/DDBJ databases">
        <authorList>
            <person name="Varghese N."/>
            <person name="Submissions S."/>
        </authorList>
    </citation>
    <scope>NUCLEOTIDE SEQUENCE [LARGE SCALE GENOMIC DNA]</scope>
    <source>
        <strain evidence="18">CGMCC 1.6775</strain>
    </source>
</reference>
<evidence type="ECO:0000256" key="13">
    <source>
        <dbReference type="PIRNR" id="PIRNR006621"/>
    </source>
</evidence>
<dbReference type="InterPro" id="IPR035587">
    <property type="entry name" value="DUS-like_FMN-bd"/>
</dbReference>
<accession>A0A1I4WYH9</accession>
<dbReference type="GO" id="GO:0000049">
    <property type="term" value="F:tRNA binding"/>
    <property type="evidence" value="ECO:0007669"/>
    <property type="project" value="UniProtKB-UniRule"/>
</dbReference>
<dbReference type="GO" id="GO:0017150">
    <property type="term" value="F:tRNA dihydrouridine synthase activity"/>
    <property type="evidence" value="ECO:0007669"/>
    <property type="project" value="UniProtKB-UniRule"/>
</dbReference>
<dbReference type="AlphaFoldDB" id="A0A1I4WYH9"/>
<evidence type="ECO:0000256" key="1">
    <source>
        <dbReference type="ARBA" id="ARBA00001917"/>
    </source>
</evidence>
<evidence type="ECO:0000256" key="10">
    <source>
        <dbReference type="ARBA" id="ARBA00048205"/>
    </source>
</evidence>
<dbReference type="InterPro" id="IPR024036">
    <property type="entry name" value="tRNA-dHydroUridine_Synthase_C"/>
</dbReference>
<evidence type="ECO:0000256" key="3">
    <source>
        <dbReference type="ARBA" id="ARBA00022555"/>
    </source>
</evidence>
<evidence type="ECO:0000256" key="4">
    <source>
        <dbReference type="ARBA" id="ARBA00022630"/>
    </source>
</evidence>
<dbReference type="InterPro" id="IPR001269">
    <property type="entry name" value="DUS_fam"/>
</dbReference>
<comment type="catalytic activity">
    <reaction evidence="11 12">
        <text>a 5,6-dihydrouridine in tRNA + NAD(+) = a uridine in tRNA + NADH + H(+)</text>
        <dbReference type="Rhea" id="RHEA:54452"/>
        <dbReference type="Rhea" id="RHEA-COMP:13339"/>
        <dbReference type="Rhea" id="RHEA-COMP:13887"/>
        <dbReference type="ChEBI" id="CHEBI:15378"/>
        <dbReference type="ChEBI" id="CHEBI:57540"/>
        <dbReference type="ChEBI" id="CHEBI:57945"/>
        <dbReference type="ChEBI" id="CHEBI:65315"/>
        <dbReference type="ChEBI" id="CHEBI:74443"/>
    </reaction>
</comment>
<evidence type="ECO:0000256" key="14">
    <source>
        <dbReference type="PIRSR" id="PIRSR006621-1"/>
    </source>
</evidence>
<evidence type="ECO:0000313" key="18">
    <source>
        <dbReference type="Proteomes" id="UP000199339"/>
    </source>
</evidence>
<dbReference type="PANTHER" id="PTHR45846">
    <property type="entry name" value="TRNA-DIHYDROURIDINE(47) SYNTHASE [NAD(P)(+)]-LIKE"/>
    <property type="match status" value="1"/>
</dbReference>
<evidence type="ECO:0000256" key="2">
    <source>
        <dbReference type="ARBA" id="ARBA00002790"/>
    </source>
</evidence>
<name>A0A1I4WYH9_9GAMM</name>
<feature type="binding site" evidence="12 15">
    <location>
        <begin position="20"/>
        <end position="22"/>
    </location>
    <ligand>
        <name>FMN</name>
        <dbReference type="ChEBI" id="CHEBI:58210"/>
    </ligand>
</feature>
<dbReference type="NCBIfam" id="TIGR00737">
    <property type="entry name" value="nifR3_yhdG"/>
    <property type="match status" value="1"/>
</dbReference>
<evidence type="ECO:0000256" key="6">
    <source>
        <dbReference type="ARBA" id="ARBA00022694"/>
    </source>
</evidence>
<keyword evidence="6 12" id="KW-0819">tRNA processing</keyword>
<feature type="active site" description="Proton donor" evidence="12 14">
    <location>
        <position position="104"/>
    </location>
</feature>
<dbReference type="GO" id="GO:0050660">
    <property type="term" value="F:flavin adenine dinucleotide binding"/>
    <property type="evidence" value="ECO:0007669"/>
    <property type="project" value="InterPro"/>
</dbReference>
<protein>
    <recommendedName>
        <fullName evidence="12">tRNA-dihydrouridine synthase B</fullName>
        <ecNumber evidence="12">1.3.1.-</ecNumber>
    </recommendedName>
</protein>
<dbReference type="PIRSF" id="PIRSF006621">
    <property type="entry name" value="Dus"/>
    <property type="match status" value="1"/>
</dbReference>
<keyword evidence="4 12" id="KW-0285">Flavoprotein</keyword>
<dbReference type="PROSITE" id="PS01136">
    <property type="entry name" value="UPF0034"/>
    <property type="match status" value="1"/>
</dbReference>
<comment type="cofactor">
    <cofactor evidence="1 12 13 15">
        <name>FMN</name>
        <dbReference type="ChEBI" id="CHEBI:58210"/>
    </cofactor>
</comment>
<dbReference type="OrthoDB" id="9764501at2"/>
<dbReference type="EMBL" id="FOUR01000005">
    <property type="protein sequence ID" value="SFN18781.1"/>
    <property type="molecule type" value="Genomic_DNA"/>
</dbReference>
<feature type="binding site" evidence="12 15">
    <location>
        <begin position="228"/>
        <end position="229"/>
    </location>
    <ligand>
        <name>FMN</name>
        <dbReference type="ChEBI" id="CHEBI:58210"/>
    </ligand>
</feature>
<keyword evidence="3 12" id="KW-0820">tRNA-binding</keyword>
<evidence type="ECO:0000259" key="16">
    <source>
        <dbReference type="Pfam" id="PF01207"/>
    </source>
</evidence>
<evidence type="ECO:0000256" key="7">
    <source>
        <dbReference type="ARBA" id="ARBA00022857"/>
    </source>
</evidence>
<dbReference type="InterPro" id="IPR032887">
    <property type="entry name" value="DusB"/>
</dbReference>
<evidence type="ECO:0000256" key="15">
    <source>
        <dbReference type="PIRSR" id="PIRSR006621-2"/>
    </source>
</evidence>
<comment type="catalytic activity">
    <reaction evidence="10 12">
        <text>a 5,6-dihydrouridine in tRNA + NADP(+) = a uridine in tRNA + NADPH + H(+)</text>
        <dbReference type="Rhea" id="RHEA:23624"/>
        <dbReference type="Rhea" id="RHEA-COMP:13339"/>
        <dbReference type="Rhea" id="RHEA-COMP:13887"/>
        <dbReference type="ChEBI" id="CHEBI:15378"/>
        <dbReference type="ChEBI" id="CHEBI:57783"/>
        <dbReference type="ChEBI" id="CHEBI:58349"/>
        <dbReference type="ChEBI" id="CHEBI:65315"/>
        <dbReference type="ChEBI" id="CHEBI:74443"/>
    </reaction>
</comment>
<keyword evidence="5 12" id="KW-0288">FMN</keyword>
<feature type="binding site" evidence="12 15">
    <location>
        <position position="143"/>
    </location>
    <ligand>
        <name>FMN</name>
        <dbReference type="ChEBI" id="CHEBI:58210"/>
    </ligand>
</feature>
<sequence length="332" mass="36561">MLPTAKIGPYTLPNPLIVAPMAGVTDRPFRQLCRRMGAGLAVSEMVIADSKLWHTRKSRTRLNHEGEPEPRSVQIAGGDPQMLADAARQNAGFGAQIIDINMGCPAKKVCNKAAGSALMKDEALVREILEAVVKAVDVPVTLKMRTGWDSDNRNAAVIARMAQDAGIQALAIHGRTRADKYNGDAEYDTIAEVKSRVQIPVFANGDITSPEKALKVLSHTGADGLLIGRGAQGRPWIFREILHYLETGKHLPEPPLDEVEQILTGHLAELHSFYGEKMGVRIARKHVGWYLQSHDQSRQFRKRFNAIEDALEQKDSIEQYFAGLRNGEVFAA</sequence>
<feature type="domain" description="DUS-like FMN-binding" evidence="16">
    <location>
        <begin position="18"/>
        <end position="319"/>
    </location>
</feature>
<comment type="similarity">
    <text evidence="13">Belongs to the dus family.</text>
</comment>
<dbReference type="Pfam" id="PF01207">
    <property type="entry name" value="Dus"/>
    <property type="match status" value="1"/>
</dbReference>
<dbReference type="SUPFAM" id="SSF51395">
    <property type="entry name" value="FMN-linked oxidoreductases"/>
    <property type="match status" value="1"/>
</dbReference>
<feature type="binding site" evidence="12">
    <location>
        <begin position="204"/>
        <end position="206"/>
    </location>
    <ligand>
        <name>FMN</name>
        <dbReference type="ChEBI" id="CHEBI:58210"/>
    </ligand>
</feature>
<keyword evidence="18" id="KW-1185">Reference proteome</keyword>
<comment type="function">
    <text evidence="2 12 13">Catalyzes the synthesis of 5,6-dihydrouridine (D), a modified base found in the D-loop of most tRNAs, via the reduction of the C5-C6 double bond in target uridines.</text>
</comment>
<evidence type="ECO:0000256" key="8">
    <source>
        <dbReference type="ARBA" id="ARBA00022884"/>
    </source>
</evidence>
<evidence type="ECO:0000256" key="12">
    <source>
        <dbReference type="HAMAP-Rule" id="MF_02042"/>
    </source>
</evidence>
<dbReference type="Gene3D" id="3.20.20.70">
    <property type="entry name" value="Aldolase class I"/>
    <property type="match status" value="1"/>
</dbReference>
<feature type="binding site" evidence="12 15">
    <location>
        <position position="74"/>
    </location>
    <ligand>
        <name>FMN</name>
        <dbReference type="ChEBI" id="CHEBI:58210"/>
    </ligand>
</feature>
<dbReference type="EC" id="1.3.1.-" evidence="12"/>
<dbReference type="InterPro" id="IPR018517">
    <property type="entry name" value="tRNA_hU_synthase_CS"/>
</dbReference>
<dbReference type="InterPro" id="IPR013785">
    <property type="entry name" value="Aldolase_TIM"/>
</dbReference>
<dbReference type="HAMAP" id="MF_02042">
    <property type="entry name" value="DusB_subfam"/>
    <property type="match status" value="1"/>
</dbReference>
<keyword evidence="9 12" id="KW-0560">Oxidoreductase</keyword>